<accession>A0A8X7X5Y3</accession>
<dbReference type="EMBL" id="JAATIS010004040">
    <property type="protein sequence ID" value="KAG2462710.1"/>
    <property type="molecule type" value="Genomic_DNA"/>
</dbReference>
<name>A0A8X7X5Y3_POLSE</name>
<comment type="caution">
    <text evidence="1">The sequence shown here is derived from an EMBL/GenBank/DDBJ whole genome shotgun (WGS) entry which is preliminary data.</text>
</comment>
<sequence>MWHLVPWPTCQVLVPAYGKIIPDGGSLESWERESFHRIGWPSTVSAVEWPNGGGSLMDEVYRTINKSKSYYIDSWCSQRQRKILGYYQANAALTNTSPDQVALKIVDKISEQCQNAVLVMVDNSKVDSGIPPVLLYEKKDSKWILKDKNLIMWRQWEETKRVANALLESKAYRQLVDFDTHLDDIRQDWTNQHINAKIEELLYPANGTI</sequence>
<keyword evidence="2" id="KW-1185">Reference proteome</keyword>
<dbReference type="GO" id="GO:0072546">
    <property type="term" value="C:EMC complex"/>
    <property type="evidence" value="ECO:0007669"/>
    <property type="project" value="InterPro"/>
</dbReference>
<evidence type="ECO:0000313" key="2">
    <source>
        <dbReference type="Proteomes" id="UP000886611"/>
    </source>
</evidence>
<organism evidence="1 2">
    <name type="scientific">Polypterus senegalus</name>
    <name type="common">Senegal bichir</name>
    <dbReference type="NCBI Taxonomy" id="55291"/>
    <lineage>
        <taxon>Eukaryota</taxon>
        <taxon>Metazoa</taxon>
        <taxon>Chordata</taxon>
        <taxon>Craniata</taxon>
        <taxon>Vertebrata</taxon>
        <taxon>Euteleostomi</taxon>
        <taxon>Actinopterygii</taxon>
        <taxon>Polypteriformes</taxon>
        <taxon>Polypteridae</taxon>
        <taxon>Polypterus</taxon>
    </lineage>
</organism>
<dbReference type="CDD" id="cd08060">
    <property type="entry name" value="MPN_UPF0172"/>
    <property type="match status" value="1"/>
</dbReference>
<proteinExistence type="predicted"/>
<dbReference type="PANTHER" id="PTHR12941">
    <property type="entry name" value="ER MEMBRANE PROTEIN COMPLEX"/>
    <property type="match status" value="1"/>
</dbReference>
<protein>
    <submittedName>
        <fullName evidence="1">EMC9 protein</fullName>
    </submittedName>
</protein>
<dbReference type="AlphaFoldDB" id="A0A8X7X5Y3"/>
<dbReference type="PANTHER" id="PTHR12941:SF12">
    <property type="entry name" value="ER MEMBRANE PROTEIN COMPLEX SUBUNIT 9"/>
    <property type="match status" value="1"/>
</dbReference>
<evidence type="ECO:0000313" key="1">
    <source>
        <dbReference type="EMBL" id="KAG2462710.1"/>
    </source>
</evidence>
<feature type="non-terminal residue" evidence="1">
    <location>
        <position position="209"/>
    </location>
</feature>
<feature type="non-terminal residue" evidence="1">
    <location>
        <position position="1"/>
    </location>
</feature>
<reference evidence="1 2" key="1">
    <citation type="journal article" date="2021" name="Cell">
        <title>Tracing the genetic footprints of vertebrate landing in non-teleost ray-finned fishes.</title>
        <authorList>
            <person name="Bi X."/>
            <person name="Wang K."/>
            <person name="Yang L."/>
            <person name="Pan H."/>
            <person name="Jiang H."/>
            <person name="Wei Q."/>
            <person name="Fang M."/>
            <person name="Yu H."/>
            <person name="Zhu C."/>
            <person name="Cai Y."/>
            <person name="He Y."/>
            <person name="Gan X."/>
            <person name="Zeng H."/>
            <person name="Yu D."/>
            <person name="Zhu Y."/>
            <person name="Jiang H."/>
            <person name="Qiu Q."/>
            <person name="Yang H."/>
            <person name="Zhang Y.E."/>
            <person name="Wang W."/>
            <person name="Zhu M."/>
            <person name="He S."/>
            <person name="Zhang G."/>
        </authorList>
    </citation>
    <scope>NUCLEOTIDE SEQUENCE [LARGE SCALE GENOMIC DNA]</scope>
    <source>
        <strain evidence="1">Bchr_013</strain>
    </source>
</reference>
<dbReference type="Proteomes" id="UP000886611">
    <property type="component" value="Unassembled WGS sequence"/>
</dbReference>
<gene>
    <name evidence="1" type="primary">Emc9</name>
    <name evidence="1" type="ORF">GTO96_0000282</name>
</gene>
<dbReference type="Pfam" id="PF03665">
    <property type="entry name" value="UPF0172"/>
    <property type="match status" value="1"/>
</dbReference>
<dbReference type="InterPro" id="IPR005366">
    <property type="entry name" value="EMC8/9"/>
</dbReference>